<comment type="caution">
    <text evidence="1">The sequence shown here is derived from an EMBL/GenBank/DDBJ whole genome shotgun (WGS) entry which is preliminary data.</text>
</comment>
<evidence type="ECO:0000313" key="1">
    <source>
        <dbReference type="EMBL" id="KHF38461.1"/>
    </source>
</evidence>
<name>A0A0B0IFM2_9BACI</name>
<protein>
    <submittedName>
        <fullName evidence="1">Uncharacterized protein</fullName>
    </submittedName>
</protein>
<dbReference type="Proteomes" id="UP000030832">
    <property type="component" value="Unassembled WGS sequence"/>
</dbReference>
<dbReference type="EMBL" id="JRJU01000039">
    <property type="protein sequence ID" value="KHF38461.1"/>
    <property type="molecule type" value="Genomic_DNA"/>
</dbReference>
<keyword evidence="2" id="KW-1185">Reference proteome</keyword>
<reference evidence="1 2" key="1">
    <citation type="submission" date="2014-09" db="EMBL/GenBank/DDBJ databases">
        <title>Genome sequencing and annotation of Bacillus Okhensis strain Kh10-101T.</title>
        <authorList>
            <person name="Prakash J.S."/>
        </authorList>
    </citation>
    <scope>NUCLEOTIDE SEQUENCE [LARGE SCALE GENOMIC DNA]</scope>
    <source>
        <strain evidence="2">Kh10-101T</strain>
    </source>
</reference>
<sequence>MRLPHNIFSSASGSFTENLYFDQNTNYLFGESSGRTIKRLDVVTAEPLYENGVDKTSQAEGDLIIGQGTDTLYLTTNNAPYQTTTLHAYDFDLNPLGESLTFDEHLTHHLGVNVRKK</sequence>
<evidence type="ECO:0000313" key="2">
    <source>
        <dbReference type="Proteomes" id="UP000030832"/>
    </source>
</evidence>
<organism evidence="1 2">
    <name type="scientific">Halalkalibacter okhensis</name>
    <dbReference type="NCBI Taxonomy" id="333138"/>
    <lineage>
        <taxon>Bacteria</taxon>
        <taxon>Bacillati</taxon>
        <taxon>Bacillota</taxon>
        <taxon>Bacilli</taxon>
        <taxon>Bacillales</taxon>
        <taxon>Bacillaceae</taxon>
        <taxon>Halalkalibacter</taxon>
    </lineage>
</organism>
<accession>A0A0B0IFM2</accession>
<gene>
    <name evidence="1" type="ORF">LQ50_21270</name>
</gene>
<proteinExistence type="predicted"/>
<dbReference type="AlphaFoldDB" id="A0A0B0IFM2"/>